<dbReference type="EMBL" id="APAU02000108">
    <property type="protein sequence ID" value="EUB56641.1"/>
    <property type="molecule type" value="Genomic_DNA"/>
</dbReference>
<dbReference type="Gene3D" id="6.10.250.2180">
    <property type="match status" value="1"/>
</dbReference>
<dbReference type="KEGG" id="egl:EGR_08502"/>
<feature type="compositionally biased region" description="Gly residues" evidence="5">
    <location>
        <begin position="242"/>
        <end position="259"/>
    </location>
</feature>
<keyword evidence="3" id="KW-0406">Ion transport</keyword>
<evidence type="ECO:0000256" key="4">
    <source>
        <dbReference type="ARBA" id="ARBA00023303"/>
    </source>
</evidence>
<sequence length="360" mass="40355">MNMPLQSDGTVFFNATLFALVRRNLRIKVPEDDEKEKSLDQLNEELRIVIKKIWKRTSPKLLDQILPPKELDVVTVGKFYATFLIQNWFREWQKRKMIQKDTRYIPQILAGDRSMPHQPTIVGFPRRCSSDLTGDDIQRRKGEKTPVKYIRLFICVNLFVTQDKFYQDQSLRGRNSPSCKTAKDHVNEKTALDLERDVIPGGGILGRTLTDWTRKRGKKHISSGHRDITEDVSELRKRQLQAGGGAGGAGASVGGGGPNGLPQPGGQMPAIQVTAAHPAVIAVATLGDKKIKTTIPAPSAEEKGGGGIMGLIRRGSSYLRRKGAEEQQQRQKEERKEDLEIARSMFAAARRESYYAHRAD</sequence>
<dbReference type="GO" id="GO:0005891">
    <property type="term" value="C:voltage-gated calcium channel complex"/>
    <property type="evidence" value="ECO:0007669"/>
    <property type="project" value="TreeGrafter"/>
</dbReference>
<organism evidence="7 8">
    <name type="scientific">Echinococcus granulosus</name>
    <name type="common">Hydatid tapeworm</name>
    <dbReference type="NCBI Taxonomy" id="6210"/>
    <lineage>
        <taxon>Eukaryota</taxon>
        <taxon>Metazoa</taxon>
        <taxon>Spiralia</taxon>
        <taxon>Lophotrochozoa</taxon>
        <taxon>Platyhelminthes</taxon>
        <taxon>Cestoda</taxon>
        <taxon>Eucestoda</taxon>
        <taxon>Cyclophyllidea</taxon>
        <taxon>Taeniidae</taxon>
        <taxon>Echinococcus</taxon>
        <taxon>Echinococcus granulosus group</taxon>
    </lineage>
</organism>
<accession>W6U8D5</accession>
<evidence type="ECO:0000256" key="2">
    <source>
        <dbReference type="ARBA" id="ARBA00022882"/>
    </source>
</evidence>
<dbReference type="OrthoDB" id="6268117at2759"/>
<dbReference type="GO" id="GO:0008331">
    <property type="term" value="F:high voltage-gated calcium channel activity"/>
    <property type="evidence" value="ECO:0007669"/>
    <property type="project" value="TreeGrafter"/>
</dbReference>
<keyword evidence="2" id="KW-0851">Voltage-gated channel</keyword>
<keyword evidence="4" id="KW-0407">Ion channel</keyword>
<evidence type="ECO:0000256" key="5">
    <source>
        <dbReference type="SAM" id="MobiDB-lite"/>
    </source>
</evidence>
<name>W6U8D5_ECHGR</name>
<dbReference type="STRING" id="6210.W6U8D5"/>
<dbReference type="SMART" id="SM01062">
    <property type="entry name" value="Ca_chan_IQ"/>
    <property type="match status" value="1"/>
</dbReference>
<feature type="domain" description="Voltage-dependent calcium channel alpha-1 subunit IQ" evidence="6">
    <location>
        <begin position="71"/>
        <end position="105"/>
    </location>
</feature>
<keyword evidence="1" id="KW-0813">Transport</keyword>
<feature type="region of interest" description="Disordered" evidence="5">
    <location>
        <begin position="319"/>
        <end position="338"/>
    </location>
</feature>
<reference evidence="7 8" key="1">
    <citation type="journal article" date="2013" name="Nat. Genet.">
        <title>The genome of the hydatid tapeworm Echinococcus granulosus.</title>
        <authorList>
            <person name="Zheng H."/>
            <person name="Zhang W."/>
            <person name="Zhang L."/>
            <person name="Zhang Z."/>
            <person name="Li J."/>
            <person name="Lu G."/>
            <person name="Zhu Y."/>
            <person name="Wang Y."/>
            <person name="Huang Y."/>
            <person name="Liu J."/>
            <person name="Kang H."/>
            <person name="Chen J."/>
            <person name="Wang L."/>
            <person name="Chen A."/>
            <person name="Yu S."/>
            <person name="Gao Z."/>
            <person name="Jin L."/>
            <person name="Gu W."/>
            <person name="Wang Z."/>
            <person name="Zhao L."/>
            <person name="Shi B."/>
            <person name="Wen H."/>
            <person name="Lin R."/>
            <person name="Jones M.K."/>
            <person name="Brejova B."/>
            <person name="Vinar T."/>
            <person name="Zhao G."/>
            <person name="McManus D.P."/>
            <person name="Chen Z."/>
            <person name="Zhou Y."/>
            <person name="Wang S."/>
        </authorList>
    </citation>
    <scope>NUCLEOTIDE SEQUENCE [LARGE SCALE GENOMIC DNA]</scope>
</reference>
<dbReference type="Proteomes" id="UP000019149">
    <property type="component" value="Unassembled WGS sequence"/>
</dbReference>
<dbReference type="InterPro" id="IPR014873">
    <property type="entry name" value="VDCC_a1su_IQ"/>
</dbReference>
<dbReference type="PANTHER" id="PTHR45628:SF1">
    <property type="entry name" value="VOLTAGE-DEPENDENT CALCIUM CHANNEL TYPE D SUBUNIT ALPHA-1"/>
    <property type="match status" value="1"/>
</dbReference>
<dbReference type="GeneID" id="36344217"/>
<dbReference type="CTD" id="36344217"/>
<keyword evidence="8" id="KW-1185">Reference proteome</keyword>
<evidence type="ECO:0000256" key="1">
    <source>
        <dbReference type="ARBA" id="ARBA00022448"/>
    </source>
</evidence>
<dbReference type="PANTHER" id="PTHR45628">
    <property type="entry name" value="VOLTAGE-DEPENDENT CALCIUM CHANNEL TYPE A SUBUNIT ALPHA-1"/>
    <property type="match status" value="1"/>
</dbReference>
<evidence type="ECO:0000259" key="6">
    <source>
        <dbReference type="SMART" id="SM01062"/>
    </source>
</evidence>
<dbReference type="GO" id="GO:0098703">
    <property type="term" value="P:calcium ion import across plasma membrane"/>
    <property type="evidence" value="ECO:0007669"/>
    <property type="project" value="TreeGrafter"/>
</dbReference>
<feature type="compositionally biased region" description="Low complexity" evidence="5">
    <location>
        <begin position="260"/>
        <end position="269"/>
    </location>
</feature>
<dbReference type="InterPro" id="IPR050599">
    <property type="entry name" value="VDCC_alpha-1_subunit"/>
</dbReference>
<protein>
    <submittedName>
        <fullName evidence="7">Voltage-dependent L-type calcium channel subunit alpha-1C</fullName>
    </submittedName>
</protein>
<comment type="caution">
    <text evidence="7">The sequence shown here is derived from an EMBL/GenBank/DDBJ whole genome shotgun (WGS) entry which is preliminary data.</text>
</comment>
<dbReference type="RefSeq" id="XP_024347837.1">
    <property type="nucleotide sequence ID" value="XM_024497751.1"/>
</dbReference>
<evidence type="ECO:0000256" key="3">
    <source>
        <dbReference type="ARBA" id="ARBA00023065"/>
    </source>
</evidence>
<evidence type="ECO:0000313" key="8">
    <source>
        <dbReference type="Proteomes" id="UP000019149"/>
    </source>
</evidence>
<feature type="region of interest" description="Disordered" evidence="5">
    <location>
        <begin position="239"/>
        <end position="269"/>
    </location>
</feature>
<gene>
    <name evidence="7" type="ORF">EGR_08502</name>
</gene>
<evidence type="ECO:0000313" key="7">
    <source>
        <dbReference type="EMBL" id="EUB56641.1"/>
    </source>
</evidence>
<dbReference type="AlphaFoldDB" id="W6U8D5"/>
<proteinExistence type="predicted"/>
<dbReference type="Pfam" id="PF08763">
    <property type="entry name" value="Ca_chan_IQ"/>
    <property type="match status" value="1"/>
</dbReference>
<feature type="compositionally biased region" description="Basic and acidic residues" evidence="5">
    <location>
        <begin position="322"/>
        <end position="338"/>
    </location>
</feature>